<evidence type="ECO:0000259" key="3">
    <source>
        <dbReference type="PROSITE" id="PS50158"/>
    </source>
</evidence>
<reference evidence="4" key="3">
    <citation type="submission" date="2025-09" db="UniProtKB">
        <authorList>
            <consortium name="Ensembl"/>
        </authorList>
    </citation>
    <scope>IDENTIFICATION</scope>
</reference>
<dbReference type="GO" id="GO:0003676">
    <property type="term" value="F:nucleic acid binding"/>
    <property type="evidence" value="ECO:0007669"/>
    <property type="project" value="InterPro"/>
</dbReference>
<dbReference type="PANTHER" id="PTHR33166">
    <property type="entry name" value="GAG_P30 DOMAIN-CONTAINING PROTEIN"/>
    <property type="match status" value="1"/>
</dbReference>
<dbReference type="Pfam" id="PF02093">
    <property type="entry name" value="Gag_p30"/>
    <property type="match status" value="1"/>
</dbReference>
<evidence type="ECO:0000313" key="4">
    <source>
        <dbReference type="Ensembl" id="ENSCJPP00005008652.1"/>
    </source>
</evidence>
<dbReference type="InterPro" id="IPR001878">
    <property type="entry name" value="Znf_CCHC"/>
</dbReference>
<dbReference type="GeneTree" id="ENSGT01020000232705"/>
<dbReference type="SUPFAM" id="SSF57756">
    <property type="entry name" value="Retrovirus zinc finger-like domains"/>
    <property type="match status" value="1"/>
</dbReference>
<dbReference type="SMART" id="SM00343">
    <property type="entry name" value="ZnF_C2HC"/>
    <property type="match status" value="1"/>
</dbReference>
<name>A0A8C2Y8W4_COTJA</name>
<keyword evidence="1" id="KW-0862">Zinc</keyword>
<dbReference type="InterPro" id="IPR050462">
    <property type="entry name" value="Retroviral_Gag-Pol_poly"/>
</dbReference>
<evidence type="ECO:0000313" key="5">
    <source>
        <dbReference type="Proteomes" id="UP000694412"/>
    </source>
</evidence>
<dbReference type="PROSITE" id="PS50158">
    <property type="entry name" value="ZF_CCHC"/>
    <property type="match status" value="1"/>
</dbReference>
<keyword evidence="1" id="KW-0863">Zinc-finger</keyword>
<accession>A0A8C2Y8W4</accession>
<feature type="compositionally biased region" description="Basic residues" evidence="2">
    <location>
        <begin position="424"/>
        <end position="435"/>
    </location>
</feature>
<dbReference type="Gene3D" id="4.10.60.10">
    <property type="entry name" value="Zinc finger, CCHC-type"/>
    <property type="match status" value="1"/>
</dbReference>
<feature type="region of interest" description="Disordered" evidence="2">
    <location>
        <begin position="412"/>
        <end position="436"/>
    </location>
</feature>
<sequence length="478" mass="55951">MGGSPSIIKGSPLEEILCNWSKIEGVVGLKKKRVITLCQDDWPFLTRVRGAGPDEVWPPEGTFDDKRLATMRRILQDRNPYQMDYLYVWINWADKRNQIKLGKATSKTELLAYFDELHQGGYNSDREKDGNNKEVGQYPMTIEFHSNPRVGPDTGPDVPPLLAAAVHQPWKPGDLMLWQEKMPRLWEDAEKCAKMLSSIFRDYKPNWEDIQTLLQELFTVEEREKIMAKDRELSNTNPGRPVWPIADPKWNIVRQDELQAWRTATQGLLEAVRQCVERVTNWSKVQECQQRLDEHPSDYWHRLRSVLLKYGGMTEQTFQEPLAISVFVNQAAPDINKYFKKHMPGWQAEGLQKILSVATFVYNGRDQERQEKMQKEKDEERKRQERERQTERKRERQEKREDMAFLAAAIAQSAQQNRWQNARGRGRGNRGRRRGFPPQIGGEIVCYWCGDFGHMQRECPLRPRPFLTPQGYPPRTRN</sequence>
<feature type="region of interest" description="Disordered" evidence="2">
    <location>
        <begin position="368"/>
        <end position="400"/>
    </location>
</feature>
<dbReference type="InterPro" id="IPR036946">
    <property type="entry name" value="G_retro_matrix_sf"/>
</dbReference>
<keyword evidence="5" id="KW-1185">Reference proteome</keyword>
<reference evidence="4" key="2">
    <citation type="submission" date="2025-08" db="UniProtKB">
        <authorList>
            <consortium name="Ensembl"/>
        </authorList>
    </citation>
    <scope>IDENTIFICATION</scope>
</reference>
<dbReference type="Proteomes" id="UP000694412">
    <property type="component" value="Chromosome Z"/>
</dbReference>
<dbReference type="Gene3D" id="1.10.375.10">
    <property type="entry name" value="Human Immunodeficiency Virus Type 1 Capsid Protein"/>
    <property type="match status" value="1"/>
</dbReference>
<dbReference type="SUPFAM" id="SSF47943">
    <property type="entry name" value="Retrovirus capsid protein, N-terminal core domain"/>
    <property type="match status" value="1"/>
</dbReference>
<dbReference type="SUPFAM" id="SSF47836">
    <property type="entry name" value="Retroviral matrix proteins"/>
    <property type="match status" value="1"/>
</dbReference>
<dbReference type="GO" id="GO:0008270">
    <property type="term" value="F:zinc ion binding"/>
    <property type="evidence" value="ECO:0007669"/>
    <property type="project" value="UniProtKB-KW"/>
</dbReference>
<feature type="domain" description="CCHC-type" evidence="3">
    <location>
        <begin position="446"/>
        <end position="460"/>
    </location>
</feature>
<keyword evidence="1" id="KW-0479">Metal-binding</keyword>
<evidence type="ECO:0000256" key="1">
    <source>
        <dbReference type="PROSITE-ProRule" id="PRU00047"/>
    </source>
</evidence>
<evidence type="ECO:0000256" key="2">
    <source>
        <dbReference type="SAM" id="MobiDB-lite"/>
    </source>
</evidence>
<dbReference type="InterPro" id="IPR010999">
    <property type="entry name" value="Retrovr_matrix"/>
</dbReference>
<dbReference type="InterPro" id="IPR003036">
    <property type="entry name" value="Gag_P30"/>
</dbReference>
<dbReference type="InterPro" id="IPR036875">
    <property type="entry name" value="Znf_CCHC_sf"/>
</dbReference>
<dbReference type="GO" id="GO:0019068">
    <property type="term" value="P:virion assembly"/>
    <property type="evidence" value="ECO:0007669"/>
    <property type="project" value="InterPro"/>
</dbReference>
<dbReference type="InterPro" id="IPR008919">
    <property type="entry name" value="Retrov_capsid_N"/>
</dbReference>
<proteinExistence type="predicted"/>
<dbReference type="AlphaFoldDB" id="A0A8C2Y8W4"/>
<dbReference type="Gene3D" id="1.10.150.180">
    <property type="entry name" value="Gamma-retroviral matrix domain"/>
    <property type="match status" value="1"/>
</dbReference>
<organism evidence="4 5">
    <name type="scientific">Coturnix japonica</name>
    <name type="common">Japanese quail</name>
    <name type="synonym">Coturnix coturnix japonica</name>
    <dbReference type="NCBI Taxonomy" id="93934"/>
    <lineage>
        <taxon>Eukaryota</taxon>
        <taxon>Metazoa</taxon>
        <taxon>Chordata</taxon>
        <taxon>Craniata</taxon>
        <taxon>Vertebrata</taxon>
        <taxon>Euteleostomi</taxon>
        <taxon>Archelosauria</taxon>
        <taxon>Archosauria</taxon>
        <taxon>Dinosauria</taxon>
        <taxon>Saurischia</taxon>
        <taxon>Theropoda</taxon>
        <taxon>Coelurosauria</taxon>
        <taxon>Aves</taxon>
        <taxon>Neognathae</taxon>
        <taxon>Galloanserae</taxon>
        <taxon>Galliformes</taxon>
        <taxon>Phasianidae</taxon>
        <taxon>Perdicinae</taxon>
        <taxon>Coturnix</taxon>
    </lineage>
</organism>
<protein>
    <recommendedName>
        <fullName evidence="3">CCHC-type domain-containing protein</fullName>
    </recommendedName>
</protein>
<reference evidence="4" key="1">
    <citation type="submission" date="2015-11" db="EMBL/GenBank/DDBJ databases">
        <authorList>
            <consortium name="International Coturnix japonica Genome Analysis Consortium"/>
            <person name="Warren W."/>
            <person name="Burt D.W."/>
            <person name="Antin P.B."/>
            <person name="Lanford R."/>
            <person name="Gros J."/>
            <person name="Wilson R.K."/>
        </authorList>
    </citation>
    <scope>NUCLEOTIDE SEQUENCE [LARGE SCALE GENOMIC DNA]</scope>
</reference>
<dbReference type="Pfam" id="PF00098">
    <property type="entry name" value="zf-CCHC"/>
    <property type="match status" value="1"/>
</dbReference>
<dbReference type="Ensembl" id="ENSCJPT00005013085.1">
    <property type="protein sequence ID" value="ENSCJPP00005008652.1"/>
    <property type="gene ID" value="ENSCJPG00005007723.1"/>
</dbReference>